<gene>
    <name evidence="1" type="ORF">DPM35_01905</name>
</gene>
<comment type="caution">
    <text evidence="1">The sequence shown here is derived from an EMBL/GenBank/DDBJ whole genome shotgun (WGS) entry which is preliminary data.</text>
</comment>
<reference evidence="1 2" key="1">
    <citation type="submission" date="2018-07" db="EMBL/GenBank/DDBJ databases">
        <title>Diversity of Mesorhizobium strains in Brazil.</title>
        <authorList>
            <person name="Helene L.C.F."/>
            <person name="Dall'Agnol R."/>
            <person name="Delamuta J.R.M."/>
            <person name="Hungria M."/>
        </authorList>
    </citation>
    <scope>NUCLEOTIDE SEQUENCE [LARGE SCALE GENOMIC DNA]</scope>
    <source>
        <strain evidence="1 2">CNPSo 3140</strain>
    </source>
</reference>
<evidence type="ECO:0000313" key="2">
    <source>
        <dbReference type="Proteomes" id="UP000251956"/>
    </source>
</evidence>
<dbReference type="AlphaFoldDB" id="A0A330H2E0"/>
<organism evidence="1 2">
    <name type="scientific">Mesorhizobium atlanticum</name>
    <dbReference type="NCBI Taxonomy" id="2233532"/>
    <lineage>
        <taxon>Bacteria</taxon>
        <taxon>Pseudomonadati</taxon>
        <taxon>Pseudomonadota</taxon>
        <taxon>Alphaproteobacteria</taxon>
        <taxon>Hyphomicrobiales</taxon>
        <taxon>Phyllobacteriaceae</taxon>
        <taxon>Mesorhizobium</taxon>
    </lineage>
</organism>
<evidence type="ECO:0000313" key="1">
    <source>
        <dbReference type="EMBL" id="RAZ80074.1"/>
    </source>
</evidence>
<accession>A0A330H2E0</accession>
<sequence length="60" mass="6676">MRTMKTPDAPPVVVAAAIKSSKIMSARLTIRTDEAARRKVADTDGTLRRARELAQRNRLI</sequence>
<protein>
    <submittedName>
        <fullName evidence="1">Uncharacterized protein</fullName>
    </submittedName>
</protein>
<dbReference type="EMBL" id="QMBQ01000001">
    <property type="protein sequence ID" value="RAZ80074.1"/>
    <property type="molecule type" value="Genomic_DNA"/>
</dbReference>
<dbReference type="RefSeq" id="WP_112126201.1">
    <property type="nucleotide sequence ID" value="NZ_QMBQ01000001.1"/>
</dbReference>
<proteinExistence type="predicted"/>
<dbReference type="OrthoDB" id="8100537at2"/>
<keyword evidence="2" id="KW-1185">Reference proteome</keyword>
<name>A0A330H2E0_9HYPH</name>
<dbReference type="Proteomes" id="UP000251956">
    <property type="component" value="Unassembled WGS sequence"/>
</dbReference>